<reference evidence="1" key="1">
    <citation type="journal article" date="2015" name="Nature">
        <title>Complex archaea that bridge the gap between prokaryotes and eukaryotes.</title>
        <authorList>
            <person name="Spang A."/>
            <person name="Saw J.H."/>
            <person name="Jorgensen S.L."/>
            <person name="Zaremba-Niedzwiedzka K."/>
            <person name="Martijn J."/>
            <person name="Lind A.E."/>
            <person name="van Eijk R."/>
            <person name="Schleper C."/>
            <person name="Guy L."/>
            <person name="Ettema T.J."/>
        </authorList>
    </citation>
    <scope>NUCLEOTIDE SEQUENCE</scope>
</reference>
<organism evidence="1">
    <name type="scientific">marine sediment metagenome</name>
    <dbReference type="NCBI Taxonomy" id="412755"/>
    <lineage>
        <taxon>unclassified sequences</taxon>
        <taxon>metagenomes</taxon>
        <taxon>ecological metagenomes</taxon>
    </lineage>
</organism>
<name>A0A0F9XH67_9ZZZZ</name>
<protein>
    <submittedName>
        <fullName evidence="1">Uncharacterized protein</fullName>
    </submittedName>
</protein>
<dbReference type="EMBL" id="LAZR01000051">
    <property type="protein sequence ID" value="KKN98396.1"/>
    <property type="molecule type" value="Genomic_DNA"/>
</dbReference>
<accession>A0A0F9XH67</accession>
<dbReference type="AlphaFoldDB" id="A0A0F9XH67"/>
<evidence type="ECO:0000313" key="1">
    <source>
        <dbReference type="EMBL" id="KKN98396.1"/>
    </source>
</evidence>
<sequence>MPGAFCQILKDCSTDGEIWCKSLNCHSCDHLDEFINEVLVGLAMGEVRGNFFWLCDYCLRETKRRDKLYLGVFETGECDHCNLPHIILNGVILLGDK</sequence>
<comment type="caution">
    <text evidence="1">The sequence shown here is derived from an EMBL/GenBank/DDBJ whole genome shotgun (WGS) entry which is preliminary data.</text>
</comment>
<proteinExistence type="predicted"/>
<gene>
    <name evidence="1" type="ORF">LCGC14_0144880</name>
</gene>